<evidence type="ECO:0000313" key="2">
    <source>
        <dbReference type="EMBL" id="QUN33178.1"/>
    </source>
</evidence>
<name>A0AB74V9S6_CLOBE</name>
<evidence type="ECO:0000313" key="3">
    <source>
        <dbReference type="Proteomes" id="UP000679373"/>
    </source>
</evidence>
<dbReference type="InterPro" id="IPR011856">
    <property type="entry name" value="tRNA_endonuc-like_dom_sf"/>
</dbReference>
<keyword evidence="3" id="KW-1185">Reference proteome</keyword>
<organism evidence="2 3">
    <name type="scientific">Clostridium beijerinckii</name>
    <name type="common">Clostridium MP</name>
    <dbReference type="NCBI Taxonomy" id="1520"/>
    <lineage>
        <taxon>Bacteria</taxon>
        <taxon>Bacillati</taxon>
        <taxon>Bacillota</taxon>
        <taxon>Clostridia</taxon>
        <taxon>Eubacteriales</taxon>
        <taxon>Clostridiaceae</taxon>
        <taxon>Clostridium</taxon>
    </lineage>
</organism>
<dbReference type="Proteomes" id="UP000679373">
    <property type="component" value="Chromosome"/>
</dbReference>
<protein>
    <recommendedName>
        <fullName evidence="1">DUF5655 domain-containing protein</fullName>
    </recommendedName>
</protein>
<dbReference type="GO" id="GO:0003676">
    <property type="term" value="F:nucleic acid binding"/>
    <property type="evidence" value="ECO:0007669"/>
    <property type="project" value="InterPro"/>
</dbReference>
<dbReference type="InterPro" id="IPR043714">
    <property type="entry name" value="DUF5655"/>
</dbReference>
<dbReference type="RefSeq" id="WP_077869190.1">
    <property type="nucleotide sequence ID" value="NZ_BKAK01000025.1"/>
</dbReference>
<dbReference type="Gene3D" id="3.40.1350.10">
    <property type="match status" value="1"/>
</dbReference>
<accession>A0AB74V9S6</accession>
<dbReference type="Pfam" id="PF18899">
    <property type="entry name" value="DUF5655"/>
    <property type="match status" value="1"/>
</dbReference>
<proteinExistence type="predicted"/>
<reference evidence="2" key="1">
    <citation type="submission" date="2021-04" db="EMBL/GenBank/DDBJ databases">
        <title>Complete genome sequence of the type strain Clostridium beijerinckii NRRL B-598.</title>
        <authorList>
            <person name="Sedlar K."/>
            <person name="Branska B."/>
            <person name="Bezdicek M."/>
            <person name="Nykrynova M."/>
            <person name="Lengerova M."/>
            <person name="Skutkova H."/>
            <person name="Patakova P."/>
        </authorList>
    </citation>
    <scope>NUCLEOTIDE SEQUENCE</scope>
    <source>
        <strain evidence="2">DSM 791</strain>
    </source>
</reference>
<evidence type="ECO:0000259" key="1">
    <source>
        <dbReference type="Pfam" id="PF18899"/>
    </source>
</evidence>
<gene>
    <name evidence="2" type="ORF">KEC93_14355</name>
</gene>
<dbReference type="EMBL" id="CP073653">
    <property type="protein sequence ID" value="QUN33178.1"/>
    <property type="molecule type" value="Genomic_DNA"/>
</dbReference>
<dbReference type="GeneID" id="66345728"/>
<sequence length="310" mass="36679">MFLYKINEDKLNEIKEIPFKKEIELHKLCESNLENIFGLKFIKREFAFNNFRLDTLAFDESSKAFVIIEYKNTSSFSVIDQGYAYLSLLLNNKAEFILEYNENCNTTLKRDDIDWSQSRVIFVSPSFNNYQKESINFKDLPFELWEVKKFSNNTVYFNNIKPSKTSESIKTINKANTNTQTRNVIDEVIVYTEEDHFKNSSEEIIDLYNRIKEYITSLNDNITIKAKKLEIGFVYNNKIMIDIHLQKRALKIWLNTKWGTIDDSKHLAKDMSKTGHWGNGDYEIQMSDDEELEYIFSLIKQIYKLKINRG</sequence>
<feature type="domain" description="DUF5655" evidence="1">
    <location>
        <begin position="193"/>
        <end position="305"/>
    </location>
</feature>
<dbReference type="AlphaFoldDB" id="A0AB74V9S6"/>